<evidence type="ECO:0000313" key="5">
    <source>
        <dbReference type="EMBL" id="UJF33799.1"/>
    </source>
</evidence>
<dbReference type="InterPro" id="IPR018062">
    <property type="entry name" value="HTH_AraC-typ_CS"/>
</dbReference>
<dbReference type="SUPFAM" id="SSF46689">
    <property type="entry name" value="Homeodomain-like"/>
    <property type="match status" value="2"/>
</dbReference>
<evidence type="ECO:0000313" key="6">
    <source>
        <dbReference type="Proteomes" id="UP001649230"/>
    </source>
</evidence>
<dbReference type="PROSITE" id="PS00041">
    <property type="entry name" value="HTH_ARAC_FAMILY_1"/>
    <property type="match status" value="1"/>
</dbReference>
<dbReference type="RefSeq" id="WP_235120190.1">
    <property type="nucleotide sequence ID" value="NZ_CP090978.1"/>
</dbReference>
<name>A0ABY3SJA2_9BACL</name>
<keyword evidence="1" id="KW-0805">Transcription regulation</keyword>
<dbReference type="PANTHER" id="PTHR43280:SF2">
    <property type="entry name" value="HTH-TYPE TRANSCRIPTIONAL REGULATOR EXSA"/>
    <property type="match status" value="1"/>
</dbReference>
<dbReference type="PROSITE" id="PS01124">
    <property type="entry name" value="HTH_ARAC_FAMILY_2"/>
    <property type="match status" value="1"/>
</dbReference>
<dbReference type="Pfam" id="PF12833">
    <property type="entry name" value="HTH_18"/>
    <property type="match status" value="1"/>
</dbReference>
<dbReference type="SUPFAM" id="SSF51215">
    <property type="entry name" value="Regulatory protein AraC"/>
    <property type="match status" value="1"/>
</dbReference>
<dbReference type="InterPro" id="IPR003313">
    <property type="entry name" value="AraC-bd"/>
</dbReference>
<gene>
    <name evidence="5" type="ORF">L0M14_00570</name>
</gene>
<dbReference type="PANTHER" id="PTHR43280">
    <property type="entry name" value="ARAC-FAMILY TRANSCRIPTIONAL REGULATOR"/>
    <property type="match status" value="1"/>
</dbReference>
<evidence type="ECO:0000256" key="3">
    <source>
        <dbReference type="ARBA" id="ARBA00023163"/>
    </source>
</evidence>
<keyword evidence="2" id="KW-0238">DNA-binding</keyword>
<keyword evidence="6" id="KW-1185">Reference proteome</keyword>
<dbReference type="InterPro" id="IPR037923">
    <property type="entry name" value="HTH-like"/>
</dbReference>
<feature type="domain" description="HTH araC/xylS-type" evidence="4">
    <location>
        <begin position="184"/>
        <end position="282"/>
    </location>
</feature>
<evidence type="ECO:0000259" key="4">
    <source>
        <dbReference type="PROSITE" id="PS01124"/>
    </source>
</evidence>
<protein>
    <submittedName>
        <fullName evidence="5">AraC family transcriptional regulator</fullName>
    </submittedName>
</protein>
<proteinExistence type="predicted"/>
<evidence type="ECO:0000256" key="1">
    <source>
        <dbReference type="ARBA" id="ARBA00023015"/>
    </source>
</evidence>
<dbReference type="SMART" id="SM00342">
    <property type="entry name" value="HTH_ARAC"/>
    <property type="match status" value="1"/>
</dbReference>
<dbReference type="InterPro" id="IPR020449">
    <property type="entry name" value="Tscrpt_reg_AraC-type_HTH"/>
</dbReference>
<dbReference type="InterPro" id="IPR009057">
    <property type="entry name" value="Homeodomain-like_sf"/>
</dbReference>
<organism evidence="5 6">
    <name type="scientific">Paenibacillus hexagrammi</name>
    <dbReference type="NCBI Taxonomy" id="2908839"/>
    <lineage>
        <taxon>Bacteria</taxon>
        <taxon>Bacillati</taxon>
        <taxon>Bacillota</taxon>
        <taxon>Bacilli</taxon>
        <taxon>Bacillales</taxon>
        <taxon>Paenibacillaceae</taxon>
        <taxon>Paenibacillus</taxon>
    </lineage>
</organism>
<dbReference type="Gene3D" id="1.10.10.60">
    <property type="entry name" value="Homeodomain-like"/>
    <property type="match status" value="2"/>
</dbReference>
<accession>A0ABY3SJA2</accession>
<dbReference type="EMBL" id="CP090978">
    <property type="protein sequence ID" value="UJF33799.1"/>
    <property type="molecule type" value="Genomic_DNA"/>
</dbReference>
<dbReference type="PRINTS" id="PR00032">
    <property type="entry name" value="HTHARAC"/>
</dbReference>
<evidence type="ECO:0000256" key="2">
    <source>
        <dbReference type="ARBA" id="ARBA00023125"/>
    </source>
</evidence>
<keyword evidence="3" id="KW-0804">Transcription</keyword>
<dbReference type="Pfam" id="PF02311">
    <property type="entry name" value="AraC_binding"/>
    <property type="match status" value="1"/>
</dbReference>
<dbReference type="Proteomes" id="UP001649230">
    <property type="component" value="Chromosome"/>
</dbReference>
<dbReference type="InterPro" id="IPR018060">
    <property type="entry name" value="HTH_AraC"/>
</dbReference>
<reference evidence="5 6" key="1">
    <citation type="journal article" date="2024" name="Int. J. Syst. Evol. Microbiol.">
        <title>Paenibacillus hexagrammi sp. nov., a novel bacterium isolated from the gut content of Hexagrammos agrammus.</title>
        <authorList>
            <person name="Jung H.K."/>
            <person name="Kim D.G."/>
            <person name="Zin H."/>
            <person name="Park J."/>
            <person name="Jung H."/>
            <person name="Kim Y.O."/>
            <person name="Kong H.J."/>
            <person name="Kim J.W."/>
            <person name="Kim Y.S."/>
        </authorList>
    </citation>
    <scope>NUCLEOTIDE SEQUENCE [LARGE SCALE GENOMIC DNA]</scope>
    <source>
        <strain evidence="5 6">YPD9-1</strain>
    </source>
</reference>
<sequence>MQDFDYEQAHFVYYTPRKLDKDSQIWPVRAGSSQANPNYRVGPKRIDGYSLHQIHQGELWLEHQGERISLVEGDLFCLFPGITYHYGIANPASPLRLSWIVIDGPRAGGLLELAGLRADKPYTHLGKPDRIGEIMECIRVLMGEAGGWSAPVCLELQSLLFRLFAESAPEEEPIKEDEPAGWIQECIRFMELHAAEGVSVQQTASFAGVHRSYFTSVFTREVGISPLSYLQKIRMEKAQRLLRDTDATITEIALSLGYPNLFSFTRAFKNYCSVSPGVYRTM</sequence>